<gene>
    <name evidence="4" type="primary">LOC113521878</name>
</gene>
<evidence type="ECO:0000259" key="2">
    <source>
        <dbReference type="PROSITE" id="PS50041"/>
    </source>
</evidence>
<dbReference type="InterPro" id="IPR001304">
    <property type="entry name" value="C-type_lectin-like"/>
</dbReference>
<feature type="chain" id="PRO_5045349946" evidence="1">
    <location>
        <begin position="19"/>
        <end position="179"/>
    </location>
</feature>
<feature type="signal peptide" evidence="1">
    <location>
        <begin position="1"/>
        <end position="18"/>
    </location>
</feature>
<dbReference type="InterPro" id="IPR016186">
    <property type="entry name" value="C-type_lectin-like/link_sf"/>
</dbReference>
<accession>A0ABM3MH37</accession>
<dbReference type="CDD" id="cd00037">
    <property type="entry name" value="CLECT"/>
    <property type="match status" value="1"/>
</dbReference>
<dbReference type="SMART" id="SM00034">
    <property type="entry name" value="CLECT"/>
    <property type="match status" value="1"/>
</dbReference>
<dbReference type="RefSeq" id="XP_052750717.1">
    <property type="nucleotide sequence ID" value="XM_052894757.1"/>
</dbReference>
<dbReference type="Pfam" id="PF00059">
    <property type="entry name" value="Lectin_C"/>
    <property type="match status" value="1"/>
</dbReference>
<keyword evidence="1" id="KW-0732">Signal</keyword>
<proteinExistence type="predicted"/>
<dbReference type="InterPro" id="IPR016187">
    <property type="entry name" value="CTDL_fold"/>
</dbReference>
<dbReference type="InterPro" id="IPR050111">
    <property type="entry name" value="C-type_lectin/snaclec_domain"/>
</dbReference>
<name>A0ABM3MH37_GALME</name>
<organism evidence="3 4">
    <name type="scientific">Galleria mellonella</name>
    <name type="common">Greater wax moth</name>
    <dbReference type="NCBI Taxonomy" id="7137"/>
    <lineage>
        <taxon>Eukaryota</taxon>
        <taxon>Metazoa</taxon>
        <taxon>Ecdysozoa</taxon>
        <taxon>Arthropoda</taxon>
        <taxon>Hexapoda</taxon>
        <taxon>Insecta</taxon>
        <taxon>Pterygota</taxon>
        <taxon>Neoptera</taxon>
        <taxon>Endopterygota</taxon>
        <taxon>Lepidoptera</taxon>
        <taxon>Glossata</taxon>
        <taxon>Ditrysia</taxon>
        <taxon>Pyraloidea</taxon>
        <taxon>Pyralidae</taxon>
        <taxon>Galleriinae</taxon>
        <taxon>Galleria</taxon>
    </lineage>
</organism>
<evidence type="ECO:0000313" key="4">
    <source>
        <dbReference type="RefSeq" id="XP_052750717.1"/>
    </source>
</evidence>
<dbReference type="Gene3D" id="3.10.100.10">
    <property type="entry name" value="Mannose-Binding Protein A, subunit A"/>
    <property type="match status" value="1"/>
</dbReference>
<evidence type="ECO:0000313" key="3">
    <source>
        <dbReference type="Proteomes" id="UP001652740"/>
    </source>
</evidence>
<evidence type="ECO:0000256" key="1">
    <source>
        <dbReference type="SAM" id="SignalP"/>
    </source>
</evidence>
<dbReference type="Proteomes" id="UP001652740">
    <property type="component" value="Unplaced"/>
</dbReference>
<dbReference type="PANTHER" id="PTHR22803">
    <property type="entry name" value="MANNOSE, PHOSPHOLIPASE, LECTIN RECEPTOR RELATED"/>
    <property type="match status" value="1"/>
</dbReference>
<reference evidence="4" key="1">
    <citation type="submission" date="2025-08" db="UniProtKB">
        <authorList>
            <consortium name="RefSeq"/>
        </authorList>
    </citation>
    <scope>IDENTIFICATION</scope>
    <source>
        <tissue evidence="4">Whole larvae</tissue>
    </source>
</reference>
<sequence>MRLYIILMVFFLAAYTRSDVPGEYIINEADGYGYKLMYKAEPWARARDKCVETGAKLAVPKSEAQFTFIQKIVRSMKYPNIIGSKYKLLVWLGVYNVVNSTTWTNIDDENIEDTGFHTWAGDNGMIIRLMYQSVHVSSNPAEPHCVGIDAANFGLRSYWCHLHQPYICEINIKTHSTNQ</sequence>
<keyword evidence="3" id="KW-1185">Reference proteome</keyword>
<dbReference type="GeneID" id="113521878"/>
<dbReference type="SUPFAM" id="SSF56436">
    <property type="entry name" value="C-type lectin-like"/>
    <property type="match status" value="1"/>
</dbReference>
<feature type="domain" description="C-type lectin" evidence="2">
    <location>
        <begin position="29"/>
        <end position="169"/>
    </location>
</feature>
<dbReference type="PROSITE" id="PS50041">
    <property type="entry name" value="C_TYPE_LECTIN_2"/>
    <property type="match status" value="1"/>
</dbReference>
<protein>
    <submittedName>
        <fullName evidence="4">Uncharacterized protein LOC113521878 isoform X1</fullName>
    </submittedName>
</protein>